<evidence type="ECO:0000313" key="2">
    <source>
        <dbReference type="EMBL" id="KAJ7740862.1"/>
    </source>
</evidence>
<feature type="region of interest" description="Disordered" evidence="1">
    <location>
        <begin position="123"/>
        <end position="168"/>
    </location>
</feature>
<sequence>MSLSFYFLLDRIRAAFAARFLLKSCVSRFFWAGAVSRCRFRGPGFAFDGPPAPSRCKILARAFSLVLVACLLGNIAASYSRCSCAPVSFLRSCLPSEHPPALASFLLSWTSCNTLSSVIPCTNDPPQSATPVRHDPSPPRRPRGKAPGRDRRGAPLRQLCGGEEREFR</sequence>
<comment type="caution">
    <text evidence="2">The sequence shown here is derived from an EMBL/GenBank/DDBJ whole genome shotgun (WGS) entry which is preliminary data.</text>
</comment>
<name>A0AAD7N0Z3_9AGAR</name>
<proteinExistence type="predicted"/>
<organism evidence="2 3">
    <name type="scientific">Mycena metata</name>
    <dbReference type="NCBI Taxonomy" id="1033252"/>
    <lineage>
        <taxon>Eukaryota</taxon>
        <taxon>Fungi</taxon>
        <taxon>Dikarya</taxon>
        <taxon>Basidiomycota</taxon>
        <taxon>Agaricomycotina</taxon>
        <taxon>Agaricomycetes</taxon>
        <taxon>Agaricomycetidae</taxon>
        <taxon>Agaricales</taxon>
        <taxon>Marasmiineae</taxon>
        <taxon>Mycenaceae</taxon>
        <taxon>Mycena</taxon>
    </lineage>
</organism>
<protein>
    <submittedName>
        <fullName evidence="2">Uncharacterized protein</fullName>
    </submittedName>
</protein>
<evidence type="ECO:0000256" key="1">
    <source>
        <dbReference type="SAM" id="MobiDB-lite"/>
    </source>
</evidence>
<keyword evidence="3" id="KW-1185">Reference proteome</keyword>
<evidence type="ECO:0000313" key="3">
    <source>
        <dbReference type="Proteomes" id="UP001215598"/>
    </source>
</evidence>
<reference evidence="2" key="1">
    <citation type="submission" date="2023-03" db="EMBL/GenBank/DDBJ databases">
        <title>Massive genome expansion in bonnet fungi (Mycena s.s.) driven by repeated elements and novel gene families across ecological guilds.</title>
        <authorList>
            <consortium name="Lawrence Berkeley National Laboratory"/>
            <person name="Harder C.B."/>
            <person name="Miyauchi S."/>
            <person name="Viragh M."/>
            <person name="Kuo A."/>
            <person name="Thoen E."/>
            <person name="Andreopoulos B."/>
            <person name="Lu D."/>
            <person name="Skrede I."/>
            <person name="Drula E."/>
            <person name="Henrissat B."/>
            <person name="Morin E."/>
            <person name="Kohler A."/>
            <person name="Barry K."/>
            <person name="LaButti K."/>
            <person name="Morin E."/>
            <person name="Salamov A."/>
            <person name="Lipzen A."/>
            <person name="Mereny Z."/>
            <person name="Hegedus B."/>
            <person name="Baldrian P."/>
            <person name="Stursova M."/>
            <person name="Weitz H."/>
            <person name="Taylor A."/>
            <person name="Grigoriev I.V."/>
            <person name="Nagy L.G."/>
            <person name="Martin F."/>
            <person name="Kauserud H."/>
        </authorList>
    </citation>
    <scope>NUCLEOTIDE SEQUENCE</scope>
    <source>
        <strain evidence="2">CBHHK182m</strain>
    </source>
</reference>
<dbReference type="Proteomes" id="UP001215598">
    <property type="component" value="Unassembled WGS sequence"/>
</dbReference>
<dbReference type="EMBL" id="JARKIB010000101">
    <property type="protein sequence ID" value="KAJ7740862.1"/>
    <property type="molecule type" value="Genomic_DNA"/>
</dbReference>
<gene>
    <name evidence="2" type="ORF">B0H16DRAFT_53444</name>
</gene>
<dbReference type="AlphaFoldDB" id="A0AAD7N0Z3"/>
<accession>A0AAD7N0Z3</accession>